<dbReference type="InParanoid" id="A0A251UML5"/>
<name>A0A251UML5_HELAN</name>
<organism evidence="10 11">
    <name type="scientific">Helianthus annuus</name>
    <name type="common">Common sunflower</name>
    <dbReference type="NCBI Taxonomy" id="4232"/>
    <lineage>
        <taxon>Eukaryota</taxon>
        <taxon>Viridiplantae</taxon>
        <taxon>Streptophyta</taxon>
        <taxon>Embryophyta</taxon>
        <taxon>Tracheophyta</taxon>
        <taxon>Spermatophyta</taxon>
        <taxon>Magnoliopsida</taxon>
        <taxon>eudicotyledons</taxon>
        <taxon>Gunneridae</taxon>
        <taxon>Pentapetalae</taxon>
        <taxon>asterids</taxon>
        <taxon>campanulids</taxon>
        <taxon>Asterales</taxon>
        <taxon>Asteraceae</taxon>
        <taxon>Asteroideae</taxon>
        <taxon>Heliantheae alliance</taxon>
        <taxon>Heliantheae</taxon>
        <taxon>Helianthus</taxon>
    </lineage>
</organism>
<evidence type="ECO:0000256" key="2">
    <source>
        <dbReference type="ARBA" id="ARBA00022491"/>
    </source>
</evidence>
<evidence type="ECO:0000256" key="7">
    <source>
        <dbReference type="SAM" id="MobiDB-lite"/>
    </source>
</evidence>
<feature type="compositionally biased region" description="Low complexity" evidence="7">
    <location>
        <begin position="109"/>
        <end position="122"/>
    </location>
</feature>
<keyword evidence="11" id="KW-1185">Reference proteome</keyword>
<dbReference type="OMA" id="YDWRSSD"/>
<evidence type="ECO:0000256" key="6">
    <source>
        <dbReference type="RuleBase" id="RU367028"/>
    </source>
</evidence>
<dbReference type="Proteomes" id="UP000215914">
    <property type="component" value="Chromosome 5"/>
</dbReference>
<dbReference type="InterPro" id="IPR038933">
    <property type="entry name" value="Ovate"/>
</dbReference>
<reference evidence="9" key="3">
    <citation type="submission" date="2020-06" db="EMBL/GenBank/DDBJ databases">
        <title>Helianthus annuus Genome sequencing and assembly Release 2.</title>
        <authorList>
            <person name="Gouzy J."/>
            <person name="Langlade N."/>
            <person name="Munos S."/>
        </authorList>
    </citation>
    <scope>NUCLEOTIDE SEQUENCE</scope>
    <source>
        <tissue evidence="9">Leaves</tissue>
    </source>
</reference>
<feature type="region of interest" description="Disordered" evidence="7">
    <location>
        <begin position="100"/>
        <end position="134"/>
    </location>
</feature>
<accession>A0A251UML5</accession>
<proteinExistence type="predicted"/>
<dbReference type="EMBL" id="CM007894">
    <property type="protein sequence ID" value="OTG24627.1"/>
    <property type="molecule type" value="Genomic_DNA"/>
</dbReference>
<dbReference type="PANTHER" id="PTHR33057:SF17">
    <property type="entry name" value="TRANSCRIPTION REPRESSOR OFP8"/>
    <property type="match status" value="1"/>
</dbReference>
<evidence type="ECO:0000256" key="1">
    <source>
        <dbReference type="ARBA" id="ARBA00004123"/>
    </source>
</evidence>
<dbReference type="InterPro" id="IPR006458">
    <property type="entry name" value="Ovate_C"/>
</dbReference>
<evidence type="ECO:0000313" key="10">
    <source>
        <dbReference type="EMBL" id="OTG24627.1"/>
    </source>
</evidence>
<evidence type="ECO:0000256" key="4">
    <source>
        <dbReference type="ARBA" id="ARBA00023163"/>
    </source>
</evidence>
<dbReference type="Pfam" id="PF04844">
    <property type="entry name" value="Ovate"/>
    <property type="match status" value="1"/>
</dbReference>
<dbReference type="PANTHER" id="PTHR33057">
    <property type="entry name" value="TRANSCRIPTION REPRESSOR OFP7-RELATED"/>
    <property type="match status" value="1"/>
</dbReference>
<evidence type="ECO:0000313" key="9">
    <source>
        <dbReference type="EMBL" id="KAF5805314.1"/>
    </source>
</evidence>
<protein>
    <recommendedName>
        <fullName evidence="6">Transcription repressor</fullName>
    </recommendedName>
    <alternativeName>
        <fullName evidence="6">Ovate family protein</fullName>
    </alternativeName>
</protein>
<sequence>MENRLKLKLSKLFETCRSKNISDVSCEPFFFPENRHHRQLIALFSPNPHPNIPIKPSPVSADTDFRPNKTTKKKPRHRKPKKIECFSSTTHNYYYDWRSSDDEDDTSDETTLFSSRSESSGSFHKNRACRKSEKNNGKLVKDSIAVAKKSSNPYEDFRVSMVEMIVEKQIFGAEELTNLFECFISLNSGEHHRVICEVFVEILDAMFPSCD</sequence>
<feature type="region of interest" description="Disordered" evidence="7">
    <location>
        <begin position="49"/>
        <end position="82"/>
    </location>
</feature>
<feature type="compositionally biased region" description="Basic residues" evidence="7">
    <location>
        <begin position="69"/>
        <end position="81"/>
    </location>
</feature>
<evidence type="ECO:0000259" key="8">
    <source>
        <dbReference type="PROSITE" id="PS51754"/>
    </source>
</evidence>
<keyword evidence="3 6" id="KW-0805">Transcription regulation</keyword>
<gene>
    <name evidence="10" type="ORF">HannXRQ_Chr05g0138801</name>
    <name evidence="9" type="ORF">HanXRQr2_Chr05g0207831</name>
</gene>
<evidence type="ECO:0000256" key="5">
    <source>
        <dbReference type="ARBA" id="ARBA00023242"/>
    </source>
</evidence>
<dbReference type="PROSITE" id="PS51754">
    <property type="entry name" value="OVATE"/>
    <property type="match status" value="1"/>
</dbReference>
<reference evidence="10" key="2">
    <citation type="submission" date="2017-02" db="EMBL/GenBank/DDBJ databases">
        <title>Sunflower complete genome.</title>
        <authorList>
            <person name="Langlade N."/>
            <person name="Munos S."/>
        </authorList>
    </citation>
    <scope>NUCLEOTIDE SEQUENCE [LARGE SCALE GENOMIC DNA]</scope>
    <source>
        <tissue evidence="10">Leaves</tissue>
    </source>
</reference>
<keyword evidence="2 6" id="KW-0678">Repressor</keyword>
<comment type="function">
    <text evidence="6">Transcriptional repressor that regulates multiple aspects of plant growth and development.</text>
</comment>
<dbReference type="NCBIfam" id="TIGR01568">
    <property type="entry name" value="A_thal_3678"/>
    <property type="match status" value="1"/>
</dbReference>
<keyword evidence="5 6" id="KW-0539">Nucleus</keyword>
<evidence type="ECO:0000313" key="11">
    <source>
        <dbReference type="Proteomes" id="UP000215914"/>
    </source>
</evidence>
<feature type="domain" description="OVATE" evidence="8">
    <location>
        <begin position="146"/>
        <end position="205"/>
    </location>
</feature>
<dbReference type="EMBL" id="MNCJ02000320">
    <property type="protein sequence ID" value="KAF5805314.1"/>
    <property type="molecule type" value="Genomic_DNA"/>
</dbReference>
<dbReference type="OrthoDB" id="1928390at2759"/>
<dbReference type="AlphaFoldDB" id="A0A251UML5"/>
<keyword evidence="4 6" id="KW-0804">Transcription</keyword>
<dbReference type="GO" id="GO:0005634">
    <property type="term" value="C:nucleus"/>
    <property type="evidence" value="ECO:0007669"/>
    <property type="project" value="UniProtKB-SubCell"/>
</dbReference>
<dbReference type="GO" id="GO:0045892">
    <property type="term" value="P:negative regulation of DNA-templated transcription"/>
    <property type="evidence" value="ECO:0007669"/>
    <property type="project" value="UniProtKB-UniRule"/>
</dbReference>
<comment type="subcellular location">
    <subcellularLocation>
        <location evidence="1 6">Nucleus</location>
    </subcellularLocation>
</comment>
<evidence type="ECO:0000256" key="3">
    <source>
        <dbReference type="ARBA" id="ARBA00023015"/>
    </source>
</evidence>
<reference evidence="9 11" key="1">
    <citation type="journal article" date="2017" name="Nature">
        <title>The sunflower genome provides insights into oil metabolism, flowering and Asterid evolution.</title>
        <authorList>
            <person name="Badouin H."/>
            <person name="Gouzy J."/>
            <person name="Grassa C.J."/>
            <person name="Murat F."/>
            <person name="Staton S.E."/>
            <person name="Cottret L."/>
            <person name="Lelandais-Briere C."/>
            <person name="Owens G.L."/>
            <person name="Carrere S."/>
            <person name="Mayjonade B."/>
            <person name="Legrand L."/>
            <person name="Gill N."/>
            <person name="Kane N.C."/>
            <person name="Bowers J.E."/>
            <person name="Hubner S."/>
            <person name="Bellec A."/>
            <person name="Berard A."/>
            <person name="Berges H."/>
            <person name="Blanchet N."/>
            <person name="Boniface M.C."/>
            <person name="Brunel D."/>
            <person name="Catrice O."/>
            <person name="Chaidir N."/>
            <person name="Claudel C."/>
            <person name="Donnadieu C."/>
            <person name="Faraut T."/>
            <person name="Fievet G."/>
            <person name="Helmstetter N."/>
            <person name="King M."/>
            <person name="Knapp S.J."/>
            <person name="Lai Z."/>
            <person name="Le Paslier M.C."/>
            <person name="Lippi Y."/>
            <person name="Lorenzon L."/>
            <person name="Mandel J.R."/>
            <person name="Marage G."/>
            <person name="Marchand G."/>
            <person name="Marquand E."/>
            <person name="Bret-Mestries E."/>
            <person name="Morien E."/>
            <person name="Nambeesan S."/>
            <person name="Nguyen T."/>
            <person name="Pegot-Espagnet P."/>
            <person name="Pouilly N."/>
            <person name="Raftis F."/>
            <person name="Sallet E."/>
            <person name="Schiex T."/>
            <person name="Thomas J."/>
            <person name="Vandecasteele C."/>
            <person name="Vares D."/>
            <person name="Vear F."/>
            <person name="Vautrin S."/>
            <person name="Crespi M."/>
            <person name="Mangin B."/>
            <person name="Burke J.M."/>
            <person name="Salse J."/>
            <person name="Munos S."/>
            <person name="Vincourt P."/>
            <person name="Rieseberg L.H."/>
            <person name="Langlade N.B."/>
        </authorList>
    </citation>
    <scope>NUCLEOTIDE SEQUENCE [LARGE SCALE GENOMIC DNA]</scope>
    <source>
        <strain evidence="11">cv. SF193</strain>
        <tissue evidence="9">Leaves</tissue>
    </source>
</reference>
<dbReference type="Gramene" id="mRNA:HanXRQr2_Chr05g0207831">
    <property type="protein sequence ID" value="CDS:HanXRQr2_Chr05g0207831.1"/>
    <property type="gene ID" value="HanXRQr2_Chr05g0207831"/>
</dbReference>